<name>A0A919QFP0_9ACTN</name>
<sequence>MITSGIRFQALGLTLAVLIAATTVAGVLIVGGPGESRPPPPPPLRWSAGACVRESGSTVVLDVCAEAPGRVLAIAPTCPPGTDLRAALHPTGTACLAGLPPATRPGPVPPRRGDCVERPRRRTSLGEIVRVSCGSNRAWAKVTAFHTAGGGCPKGSDHVLRGGPTRICLTGR</sequence>
<evidence type="ECO:0000313" key="2">
    <source>
        <dbReference type="EMBL" id="GIH27908.1"/>
    </source>
</evidence>
<accession>A0A919QFP0</accession>
<organism evidence="2 3">
    <name type="scientific">Acrocarpospora phusangensis</name>
    <dbReference type="NCBI Taxonomy" id="1070424"/>
    <lineage>
        <taxon>Bacteria</taxon>
        <taxon>Bacillati</taxon>
        <taxon>Actinomycetota</taxon>
        <taxon>Actinomycetes</taxon>
        <taxon>Streptosporangiales</taxon>
        <taxon>Streptosporangiaceae</taxon>
        <taxon>Acrocarpospora</taxon>
    </lineage>
</organism>
<feature type="region of interest" description="Disordered" evidence="1">
    <location>
        <begin position="98"/>
        <end position="118"/>
    </location>
</feature>
<protein>
    <submittedName>
        <fullName evidence="2">Uncharacterized protein</fullName>
    </submittedName>
</protein>
<keyword evidence="3" id="KW-1185">Reference proteome</keyword>
<reference evidence="2" key="1">
    <citation type="submission" date="2021-01" db="EMBL/GenBank/DDBJ databases">
        <title>Whole genome shotgun sequence of Acrocarpospora phusangensis NBRC 108782.</title>
        <authorList>
            <person name="Komaki H."/>
            <person name="Tamura T."/>
        </authorList>
    </citation>
    <scope>NUCLEOTIDE SEQUENCE</scope>
    <source>
        <strain evidence="2">NBRC 108782</strain>
    </source>
</reference>
<dbReference type="Proteomes" id="UP000640052">
    <property type="component" value="Unassembled WGS sequence"/>
</dbReference>
<dbReference type="EMBL" id="BOOA01000066">
    <property type="protein sequence ID" value="GIH27908.1"/>
    <property type="molecule type" value="Genomic_DNA"/>
</dbReference>
<comment type="caution">
    <text evidence="2">The sequence shown here is derived from an EMBL/GenBank/DDBJ whole genome shotgun (WGS) entry which is preliminary data.</text>
</comment>
<evidence type="ECO:0000313" key="3">
    <source>
        <dbReference type="Proteomes" id="UP000640052"/>
    </source>
</evidence>
<dbReference type="AlphaFoldDB" id="A0A919QFP0"/>
<proteinExistence type="predicted"/>
<gene>
    <name evidence="2" type="ORF">Aph01nite_62180</name>
</gene>
<evidence type="ECO:0000256" key="1">
    <source>
        <dbReference type="SAM" id="MobiDB-lite"/>
    </source>
</evidence>